<dbReference type="InterPro" id="IPR022675">
    <property type="entry name" value="G6P_DH_C"/>
</dbReference>
<dbReference type="PANTHER" id="PTHR23429:SF0">
    <property type="entry name" value="GLUCOSE-6-PHOSPHATE 1-DEHYDROGENASE"/>
    <property type="match status" value="1"/>
</dbReference>
<gene>
    <name evidence="9" type="primary">zwf_2</name>
    <name evidence="9" type="ORF">NCTC7915_02309</name>
</gene>
<evidence type="ECO:0000256" key="4">
    <source>
        <dbReference type="ARBA" id="ARBA00023002"/>
    </source>
</evidence>
<evidence type="ECO:0000313" key="9">
    <source>
        <dbReference type="EMBL" id="STD15376.1"/>
    </source>
</evidence>
<dbReference type="PRINTS" id="PR00079">
    <property type="entry name" value="G6PDHDRGNASE"/>
</dbReference>
<dbReference type="Pfam" id="PF00479">
    <property type="entry name" value="G6PD_N"/>
    <property type="match status" value="1"/>
</dbReference>
<dbReference type="GO" id="GO:0006006">
    <property type="term" value="P:glucose metabolic process"/>
    <property type="evidence" value="ECO:0007669"/>
    <property type="project" value="UniProtKB-KW"/>
</dbReference>
<sequence>MPQSATPHRSIHEAGTDSVLTPSDAQRLSSEGPRSPRVNLLILGASGDLTRRLLLPGLGTLLLADPERRVRILGAAADDLSDEEWRLRVLQALAEGGCGQRGASRLAERSSYTKVDLLSSAAVRDLIAELGDEPAIIYFALPPRITRKVLEVLATIGIGPNIRLGLEKPFGNDLQTARELNELLHSFADESQIYRVDHFLGRSGVLNLLGFRFANRVFEPLWNCTHIESVDIIFDESLALEGRAAYYDHAGALIDMIQSHLLLMLALTAMEDLSRLEELELRDLQTHLLRCVSLWDEDPAQSSRRARYSAGVVEGKKVPAYVEEKGVNPDNMTETLAEVTVRINNERWAGVPFRLRSGKALGKNDRRIVLHFKPVGHLPTGFGPAPGANTLTISLSPEELQLDIATNGSGDKFKLERSRMTAVLGESAIRPYGEILGHIMDGDQLLSVRGDTAEEMWRILTPVVEAWRNNEVPMHEYSAGTHGPDEWDTFV</sequence>
<evidence type="ECO:0000259" key="7">
    <source>
        <dbReference type="Pfam" id="PF00479"/>
    </source>
</evidence>
<reference evidence="9 10" key="1">
    <citation type="submission" date="2018-06" db="EMBL/GenBank/DDBJ databases">
        <authorList>
            <consortium name="Pathogen Informatics"/>
            <person name="Doyle S."/>
        </authorList>
    </citation>
    <scope>NUCLEOTIDE SEQUENCE [LARGE SCALE GENOMIC DNA]</scope>
    <source>
        <strain evidence="9 10">NCTC7915</strain>
    </source>
</reference>
<dbReference type="SUPFAM" id="SSF51735">
    <property type="entry name" value="NAD(P)-binding Rossmann-fold domains"/>
    <property type="match status" value="1"/>
</dbReference>
<dbReference type="EC" id="1.1.1.49" evidence="9"/>
<evidence type="ECO:0000313" key="10">
    <source>
        <dbReference type="Proteomes" id="UP000254118"/>
    </source>
</evidence>
<dbReference type="Gene3D" id="3.30.360.10">
    <property type="entry name" value="Dihydrodipicolinate Reductase, domain 2"/>
    <property type="match status" value="1"/>
</dbReference>
<evidence type="ECO:0000256" key="5">
    <source>
        <dbReference type="ARBA" id="ARBA00023277"/>
    </source>
</evidence>
<keyword evidence="5" id="KW-0119">Carbohydrate metabolism</keyword>
<organism evidence="9 10">
    <name type="scientific">Dermatophilus congolensis</name>
    <dbReference type="NCBI Taxonomy" id="1863"/>
    <lineage>
        <taxon>Bacteria</taxon>
        <taxon>Bacillati</taxon>
        <taxon>Actinomycetota</taxon>
        <taxon>Actinomycetes</taxon>
        <taxon>Micrococcales</taxon>
        <taxon>Dermatophilaceae</taxon>
        <taxon>Dermatophilus</taxon>
    </lineage>
</organism>
<dbReference type="InterPro" id="IPR022674">
    <property type="entry name" value="G6P_DH_NAD-bd"/>
</dbReference>
<dbReference type="AlphaFoldDB" id="A0AA46BQB2"/>
<keyword evidence="4 9" id="KW-0560">Oxidoreductase</keyword>
<comment type="caution">
    <text evidence="9">The sequence shown here is derived from an EMBL/GenBank/DDBJ whole genome shotgun (WGS) entry which is preliminary data.</text>
</comment>
<evidence type="ECO:0000256" key="1">
    <source>
        <dbReference type="ARBA" id="ARBA00004937"/>
    </source>
</evidence>
<evidence type="ECO:0000256" key="6">
    <source>
        <dbReference type="SAM" id="MobiDB-lite"/>
    </source>
</evidence>
<dbReference type="Gene3D" id="3.40.50.720">
    <property type="entry name" value="NAD(P)-binding Rossmann-like Domain"/>
    <property type="match status" value="1"/>
</dbReference>
<feature type="domain" description="Glucose-6-phosphate dehydrogenase C-terminal" evidence="8">
    <location>
        <begin position="211"/>
        <end position="490"/>
    </location>
</feature>
<dbReference type="PANTHER" id="PTHR23429">
    <property type="entry name" value="GLUCOSE-6-PHOSPHATE 1-DEHYDROGENASE G6PD"/>
    <property type="match status" value="1"/>
</dbReference>
<accession>A0AA46BQB2</accession>
<evidence type="ECO:0000256" key="2">
    <source>
        <dbReference type="ARBA" id="ARBA00022526"/>
    </source>
</evidence>
<comment type="pathway">
    <text evidence="1">Carbohydrate degradation; pentose phosphate pathway; D-ribulose 5-phosphate from D-glucose 6-phosphate (oxidative stage): step 1/3.</text>
</comment>
<protein>
    <submittedName>
        <fullName evidence="9">Glucose-6-phosphate 1-dehydrogenase</fullName>
        <ecNumber evidence="9">1.1.1.49</ecNumber>
    </submittedName>
</protein>
<proteinExistence type="predicted"/>
<keyword evidence="3" id="KW-0521">NADP</keyword>
<dbReference type="InterPro" id="IPR001282">
    <property type="entry name" value="G6P_DH"/>
</dbReference>
<dbReference type="SUPFAM" id="SSF55347">
    <property type="entry name" value="Glyceraldehyde-3-phosphate dehydrogenase-like, C-terminal domain"/>
    <property type="match status" value="1"/>
</dbReference>
<dbReference type="NCBIfam" id="NF009492">
    <property type="entry name" value="PRK12853.1-3"/>
    <property type="match status" value="1"/>
</dbReference>
<feature type="compositionally biased region" description="Polar residues" evidence="6">
    <location>
        <begin position="18"/>
        <end position="29"/>
    </location>
</feature>
<feature type="region of interest" description="Disordered" evidence="6">
    <location>
        <begin position="1"/>
        <end position="33"/>
    </location>
</feature>
<dbReference type="EMBL" id="UFYA01000001">
    <property type="protein sequence ID" value="STD15376.1"/>
    <property type="molecule type" value="Genomic_DNA"/>
</dbReference>
<evidence type="ECO:0000256" key="3">
    <source>
        <dbReference type="ARBA" id="ARBA00022857"/>
    </source>
</evidence>
<dbReference type="GO" id="GO:0004345">
    <property type="term" value="F:glucose-6-phosphate dehydrogenase activity"/>
    <property type="evidence" value="ECO:0007669"/>
    <property type="project" value="UniProtKB-EC"/>
</dbReference>
<dbReference type="InterPro" id="IPR036291">
    <property type="entry name" value="NAD(P)-bd_dom_sf"/>
</dbReference>
<name>A0AA46BQB2_9MICO</name>
<dbReference type="GO" id="GO:0009051">
    <property type="term" value="P:pentose-phosphate shunt, oxidative branch"/>
    <property type="evidence" value="ECO:0007669"/>
    <property type="project" value="TreeGrafter"/>
</dbReference>
<evidence type="ECO:0000259" key="8">
    <source>
        <dbReference type="Pfam" id="PF02781"/>
    </source>
</evidence>
<dbReference type="GO" id="GO:0050661">
    <property type="term" value="F:NADP binding"/>
    <property type="evidence" value="ECO:0007669"/>
    <property type="project" value="InterPro"/>
</dbReference>
<dbReference type="Pfam" id="PF02781">
    <property type="entry name" value="G6PD_C"/>
    <property type="match status" value="1"/>
</dbReference>
<feature type="domain" description="Glucose-6-phosphate dehydrogenase NAD-binding" evidence="7">
    <location>
        <begin position="42"/>
        <end position="207"/>
    </location>
</feature>
<dbReference type="RefSeq" id="WP_115032125.1">
    <property type="nucleotide sequence ID" value="NZ_JAAFNO010000001.1"/>
</dbReference>
<dbReference type="PIRSF" id="PIRSF000110">
    <property type="entry name" value="G6PD"/>
    <property type="match status" value="1"/>
</dbReference>
<keyword evidence="2" id="KW-0313">Glucose metabolism</keyword>
<dbReference type="GO" id="GO:0005829">
    <property type="term" value="C:cytosol"/>
    <property type="evidence" value="ECO:0007669"/>
    <property type="project" value="TreeGrafter"/>
</dbReference>
<dbReference type="Proteomes" id="UP000254118">
    <property type="component" value="Unassembled WGS sequence"/>
</dbReference>